<evidence type="ECO:0000313" key="3">
    <source>
        <dbReference type="Proteomes" id="UP000236928"/>
    </source>
</evidence>
<proteinExistence type="predicted"/>
<dbReference type="OrthoDB" id="342526at2759"/>
<feature type="chain" id="PRO_5015188811" description="Integral membrane protein" evidence="1">
    <location>
        <begin position="20"/>
        <end position="298"/>
    </location>
</feature>
<evidence type="ECO:0000256" key="1">
    <source>
        <dbReference type="SAM" id="SignalP"/>
    </source>
</evidence>
<dbReference type="VEuPathDB" id="CryptoDB:CmeUKMEL1_17135"/>
<dbReference type="AlphaFoldDB" id="A0A2P4Z5R9"/>
<reference evidence="2 3" key="1">
    <citation type="submission" date="2014-04" db="EMBL/GenBank/DDBJ databases">
        <title>Comparative Genomics of Cryptosporidium Species.</title>
        <authorList>
            <person name="Silva J.C."/>
            <person name="Su Q."/>
            <person name="Chalmers R."/>
            <person name="Chibucos M.C."/>
            <person name="Elwin K."/>
            <person name="Godinez A."/>
            <person name="Guo F."/>
            <person name="Huynh K."/>
            <person name="Orvis J."/>
            <person name="Ott S."/>
            <person name="Sadzewicz L."/>
            <person name="Sengamalay N."/>
            <person name="Shetty A."/>
            <person name="Sun M."/>
            <person name="Tallon L."/>
            <person name="Xiao L."/>
            <person name="Zhang H."/>
            <person name="Fraser C.M."/>
            <person name="Zhu G."/>
            <person name="Kissinger J."/>
            <person name="Widmer G."/>
        </authorList>
    </citation>
    <scope>NUCLEOTIDE SEQUENCE [LARGE SCALE GENOMIC DNA]</scope>
    <source>
        <strain evidence="2 3">UKMEL1</strain>
    </source>
</reference>
<sequence length="298" mass="33425">MLYFEFLLIFFVLPFIGRAVDPDLNFKNLNESNKGLAKETFFASSVETNGSNASISDFSILNSSKFNNILSAETTCSRKLQNKDKYPNCCSSIVSIFETEGICNQKPQIDKSLNEGYEEIVRDLSEIEQYYDHHCSNTGYQLLVSKNITSDDVFDCMRYNELTTRSTNSTSQELDEINLKDNESIVDNQRALQISGWMNNFGLPAISSTTLLSQSRLTQGSFMHSNGGQNCSPLLTLIFVRVCNSICNANNDSSSGRASIPIFCLRDCQPFAKFACLRGCRTFGCNVDIYTCMELMCQ</sequence>
<evidence type="ECO:0008006" key="4">
    <source>
        <dbReference type="Google" id="ProtNLM"/>
    </source>
</evidence>
<name>A0A2P4Z5R9_9CRYT</name>
<protein>
    <recommendedName>
        <fullName evidence="4">Integral membrane protein</fullName>
    </recommendedName>
</protein>
<accession>A0A2P4Z5R9</accession>
<gene>
    <name evidence="2" type="ORF">CmeUKMEL1_17135</name>
</gene>
<dbReference type="Proteomes" id="UP000236928">
    <property type="component" value="Unassembled WGS sequence"/>
</dbReference>
<evidence type="ECO:0000313" key="2">
    <source>
        <dbReference type="EMBL" id="POM85381.1"/>
    </source>
</evidence>
<organism evidence="2 3">
    <name type="scientific">Cryptosporidium meleagridis</name>
    <dbReference type="NCBI Taxonomy" id="93969"/>
    <lineage>
        <taxon>Eukaryota</taxon>
        <taxon>Sar</taxon>
        <taxon>Alveolata</taxon>
        <taxon>Apicomplexa</taxon>
        <taxon>Conoidasida</taxon>
        <taxon>Coccidia</taxon>
        <taxon>Eucoccidiorida</taxon>
        <taxon>Eimeriorina</taxon>
        <taxon>Cryptosporidiidae</taxon>
        <taxon>Cryptosporidium</taxon>
    </lineage>
</organism>
<dbReference type="EMBL" id="JIBK01000050">
    <property type="protein sequence ID" value="POM85381.1"/>
    <property type="molecule type" value="Genomic_DNA"/>
</dbReference>
<keyword evidence="3" id="KW-1185">Reference proteome</keyword>
<keyword evidence="1" id="KW-0732">Signal</keyword>
<comment type="caution">
    <text evidence="2">The sequence shown here is derived from an EMBL/GenBank/DDBJ whole genome shotgun (WGS) entry which is preliminary data.</text>
</comment>
<feature type="signal peptide" evidence="1">
    <location>
        <begin position="1"/>
        <end position="19"/>
    </location>
</feature>